<sequence>MTPKVTKPRVRLQELSSGKNCFIFMKRLRTSSARLG</sequence>
<evidence type="ECO:0000313" key="1">
    <source>
        <dbReference type="EMBL" id="JAH37938.1"/>
    </source>
</evidence>
<proteinExistence type="predicted"/>
<organism evidence="1">
    <name type="scientific">Anguilla anguilla</name>
    <name type="common">European freshwater eel</name>
    <name type="synonym">Muraena anguilla</name>
    <dbReference type="NCBI Taxonomy" id="7936"/>
    <lineage>
        <taxon>Eukaryota</taxon>
        <taxon>Metazoa</taxon>
        <taxon>Chordata</taxon>
        <taxon>Craniata</taxon>
        <taxon>Vertebrata</taxon>
        <taxon>Euteleostomi</taxon>
        <taxon>Actinopterygii</taxon>
        <taxon>Neopterygii</taxon>
        <taxon>Teleostei</taxon>
        <taxon>Anguilliformes</taxon>
        <taxon>Anguillidae</taxon>
        <taxon>Anguilla</taxon>
    </lineage>
</organism>
<reference evidence="1" key="1">
    <citation type="submission" date="2014-11" db="EMBL/GenBank/DDBJ databases">
        <authorList>
            <person name="Amaro Gonzalez C."/>
        </authorList>
    </citation>
    <scope>NUCLEOTIDE SEQUENCE</scope>
</reference>
<name>A0A0E9SBQ7_ANGAN</name>
<protein>
    <submittedName>
        <fullName evidence="1">Uncharacterized protein</fullName>
    </submittedName>
</protein>
<dbReference type="AlphaFoldDB" id="A0A0E9SBQ7"/>
<reference evidence="1" key="2">
    <citation type="journal article" date="2015" name="Fish Shellfish Immunol.">
        <title>Early steps in the European eel (Anguilla anguilla)-Vibrio vulnificus interaction in the gills: Role of the RtxA13 toxin.</title>
        <authorList>
            <person name="Callol A."/>
            <person name="Pajuelo D."/>
            <person name="Ebbesson L."/>
            <person name="Teles M."/>
            <person name="MacKenzie S."/>
            <person name="Amaro C."/>
        </authorList>
    </citation>
    <scope>NUCLEOTIDE SEQUENCE</scope>
</reference>
<accession>A0A0E9SBQ7</accession>
<dbReference type="EMBL" id="GBXM01070639">
    <property type="protein sequence ID" value="JAH37938.1"/>
    <property type="molecule type" value="Transcribed_RNA"/>
</dbReference>